<comment type="similarity">
    <text evidence="3">Belongs to the RLP family.</text>
</comment>
<dbReference type="AlphaFoldDB" id="A0A498HRC1"/>
<evidence type="ECO:0000256" key="20">
    <source>
        <dbReference type="ARBA" id="ARBA00023170"/>
    </source>
</evidence>
<dbReference type="InterPro" id="IPR013210">
    <property type="entry name" value="LRR_N_plant-typ"/>
</dbReference>
<keyword evidence="7" id="KW-0723">Serine/threonine-protein kinase</keyword>
<keyword evidence="13" id="KW-0677">Repeat</keyword>
<evidence type="ECO:0000256" key="7">
    <source>
        <dbReference type="ARBA" id="ARBA00022527"/>
    </source>
</evidence>
<keyword evidence="28" id="KW-1185">Reference proteome</keyword>
<dbReference type="InterPro" id="IPR051716">
    <property type="entry name" value="Plant_RL_S/T_kinase"/>
</dbReference>
<comment type="caution">
    <text evidence="27">The sequence shown here is derived from an EMBL/GenBank/DDBJ whole genome shotgun (WGS) entry which is preliminary data.</text>
</comment>
<evidence type="ECO:0000256" key="23">
    <source>
        <dbReference type="ARBA" id="ARBA00048977"/>
    </source>
</evidence>
<dbReference type="InterPro" id="IPR003591">
    <property type="entry name" value="Leu-rich_rpt_typical-subtyp"/>
</dbReference>
<dbReference type="FunFam" id="1.10.510.10:FF:000201">
    <property type="entry name" value="Leucine-rich repeat receptor-like serine/threonine-protein kinase"/>
    <property type="match status" value="1"/>
</dbReference>
<evidence type="ECO:0000256" key="9">
    <source>
        <dbReference type="ARBA" id="ARBA00022614"/>
    </source>
</evidence>
<keyword evidence="6" id="KW-1003">Cell membrane</keyword>
<dbReference type="FunFam" id="3.30.200.20:FF:000292">
    <property type="entry name" value="Leucine-rich repeat receptor-like serine/threonine-protein kinase BAM1"/>
    <property type="match status" value="1"/>
</dbReference>
<dbReference type="PROSITE" id="PS00108">
    <property type="entry name" value="PROTEIN_KINASE_ST"/>
    <property type="match status" value="1"/>
</dbReference>
<keyword evidence="16" id="KW-0221">Differentiation</keyword>
<dbReference type="FunFam" id="3.80.10.10:FF:000560">
    <property type="entry name" value="Leucine-rich repeat receptor-like serine/threonine-protein kinase BAM3"/>
    <property type="match status" value="1"/>
</dbReference>
<dbReference type="Pfam" id="PF08263">
    <property type="entry name" value="LRRNT_2"/>
    <property type="match status" value="1"/>
</dbReference>
<dbReference type="GO" id="GO:0030154">
    <property type="term" value="P:cell differentiation"/>
    <property type="evidence" value="ECO:0007669"/>
    <property type="project" value="UniProtKB-KW"/>
</dbReference>
<evidence type="ECO:0000313" key="27">
    <source>
        <dbReference type="EMBL" id="RXH73329.1"/>
    </source>
</evidence>
<keyword evidence="21" id="KW-0325">Glycoprotein</keyword>
<dbReference type="GO" id="GO:0005524">
    <property type="term" value="F:ATP binding"/>
    <property type="evidence" value="ECO:0007669"/>
    <property type="project" value="UniProtKB-KW"/>
</dbReference>
<dbReference type="Pfam" id="PF07714">
    <property type="entry name" value="PK_Tyr_Ser-Thr"/>
    <property type="match status" value="1"/>
</dbReference>
<keyword evidence="19 24" id="KW-0472">Membrane</keyword>
<evidence type="ECO:0000256" key="2">
    <source>
        <dbReference type="ARBA" id="ARBA00008684"/>
    </source>
</evidence>
<keyword evidence="15" id="KW-0418">Kinase</keyword>
<comment type="similarity">
    <text evidence="2">Belongs to the protein kinase superfamily. Ser/Thr protein kinase family.</text>
</comment>
<dbReference type="PROSITE" id="PS50011">
    <property type="entry name" value="PROTEIN_KINASE_DOM"/>
    <property type="match status" value="1"/>
</dbReference>
<dbReference type="Proteomes" id="UP000290289">
    <property type="component" value="Chromosome 15"/>
</dbReference>
<feature type="chain" id="PRO_5019799601" description="non-specific serine/threonine protein kinase" evidence="25">
    <location>
        <begin position="27"/>
        <end position="1063"/>
    </location>
</feature>
<evidence type="ECO:0000256" key="1">
    <source>
        <dbReference type="ARBA" id="ARBA00004251"/>
    </source>
</evidence>
<evidence type="ECO:0000256" key="14">
    <source>
        <dbReference type="ARBA" id="ARBA00022741"/>
    </source>
</evidence>
<dbReference type="InterPro" id="IPR001611">
    <property type="entry name" value="Leu-rich_rpt"/>
</dbReference>
<dbReference type="InterPro" id="IPR000719">
    <property type="entry name" value="Prot_kinase_dom"/>
</dbReference>
<protein>
    <recommendedName>
        <fullName evidence="4">non-specific serine/threonine protein kinase</fullName>
        <ecNumber evidence="4">2.7.11.1</ecNumber>
    </recommendedName>
</protein>
<keyword evidence="10" id="KW-0808">Transferase</keyword>
<evidence type="ECO:0000256" key="19">
    <source>
        <dbReference type="ARBA" id="ARBA00023136"/>
    </source>
</evidence>
<evidence type="ECO:0000256" key="11">
    <source>
        <dbReference type="ARBA" id="ARBA00022692"/>
    </source>
</evidence>
<dbReference type="InterPro" id="IPR011009">
    <property type="entry name" value="Kinase-like_dom_sf"/>
</dbReference>
<reference evidence="27 28" key="1">
    <citation type="submission" date="2018-10" db="EMBL/GenBank/DDBJ databases">
        <title>A high-quality apple genome assembly.</title>
        <authorList>
            <person name="Hu J."/>
        </authorList>
    </citation>
    <scope>NUCLEOTIDE SEQUENCE [LARGE SCALE GENOMIC DNA]</scope>
    <source>
        <strain evidence="28">cv. HFTH1</strain>
        <tissue evidence="27">Young leaf</tissue>
    </source>
</reference>
<dbReference type="Pfam" id="PF13855">
    <property type="entry name" value="LRR_8"/>
    <property type="match status" value="1"/>
</dbReference>
<evidence type="ECO:0000259" key="26">
    <source>
        <dbReference type="PROSITE" id="PS50011"/>
    </source>
</evidence>
<keyword evidence="17" id="KW-0067">ATP-binding</keyword>
<keyword evidence="5" id="KW-0217">Developmental protein</keyword>
<feature type="signal peptide" evidence="25">
    <location>
        <begin position="1"/>
        <end position="26"/>
    </location>
</feature>
<evidence type="ECO:0000256" key="5">
    <source>
        <dbReference type="ARBA" id="ARBA00022473"/>
    </source>
</evidence>
<evidence type="ECO:0000256" key="21">
    <source>
        <dbReference type="ARBA" id="ARBA00023180"/>
    </source>
</evidence>
<evidence type="ECO:0000256" key="24">
    <source>
        <dbReference type="SAM" id="Phobius"/>
    </source>
</evidence>
<comment type="subcellular location">
    <subcellularLocation>
        <location evidence="1">Cell membrane</location>
        <topology evidence="1">Single-pass type I membrane protein</topology>
    </subcellularLocation>
</comment>
<organism evidence="27 28">
    <name type="scientific">Malus domestica</name>
    <name type="common">Apple</name>
    <name type="synonym">Pyrus malus</name>
    <dbReference type="NCBI Taxonomy" id="3750"/>
    <lineage>
        <taxon>Eukaryota</taxon>
        <taxon>Viridiplantae</taxon>
        <taxon>Streptophyta</taxon>
        <taxon>Embryophyta</taxon>
        <taxon>Tracheophyta</taxon>
        <taxon>Spermatophyta</taxon>
        <taxon>Magnoliopsida</taxon>
        <taxon>eudicotyledons</taxon>
        <taxon>Gunneridae</taxon>
        <taxon>Pentapetalae</taxon>
        <taxon>rosids</taxon>
        <taxon>fabids</taxon>
        <taxon>Rosales</taxon>
        <taxon>Rosaceae</taxon>
        <taxon>Amygdaloideae</taxon>
        <taxon>Maleae</taxon>
        <taxon>Malus</taxon>
    </lineage>
</organism>
<dbReference type="EMBL" id="RDQH01000341">
    <property type="protein sequence ID" value="RXH73329.1"/>
    <property type="molecule type" value="Genomic_DNA"/>
</dbReference>
<evidence type="ECO:0000256" key="17">
    <source>
        <dbReference type="ARBA" id="ARBA00022840"/>
    </source>
</evidence>
<keyword evidence="18 24" id="KW-1133">Transmembrane helix</keyword>
<comment type="catalytic activity">
    <reaction evidence="22">
        <text>L-threonyl-[protein] + ATP = O-phospho-L-threonyl-[protein] + ADP + H(+)</text>
        <dbReference type="Rhea" id="RHEA:46608"/>
        <dbReference type="Rhea" id="RHEA-COMP:11060"/>
        <dbReference type="Rhea" id="RHEA-COMP:11605"/>
        <dbReference type="ChEBI" id="CHEBI:15378"/>
        <dbReference type="ChEBI" id="CHEBI:30013"/>
        <dbReference type="ChEBI" id="CHEBI:30616"/>
        <dbReference type="ChEBI" id="CHEBI:61977"/>
        <dbReference type="ChEBI" id="CHEBI:456216"/>
        <dbReference type="EC" id="2.7.11.1"/>
    </reaction>
    <physiologicalReaction direction="left-to-right" evidence="22">
        <dbReference type="Rhea" id="RHEA:46609"/>
    </physiologicalReaction>
</comment>
<dbReference type="InterPro" id="IPR008271">
    <property type="entry name" value="Ser/Thr_kinase_AS"/>
</dbReference>
<name>A0A498HRC1_MALDO</name>
<dbReference type="STRING" id="3750.A0A498HRC1"/>
<evidence type="ECO:0000256" key="15">
    <source>
        <dbReference type="ARBA" id="ARBA00022777"/>
    </source>
</evidence>
<dbReference type="PANTHER" id="PTHR48053:SF131">
    <property type="entry name" value="LEUCINE-RICH REPEAT RECEPTOR-LIKE SERINE_THREONINE-PROTEIN KINASE BAM2"/>
    <property type="match status" value="1"/>
</dbReference>
<evidence type="ECO:0000256" key="25">
    <source>
        <dbReference type="SAM" id="SignalP"/>
    </source>
</evidence>
<keyword evidence="9" id="KW-0433">Leucine-rich repeat</keyword>
<dbReference type="SMART" id="SM00369">
    <property type="entry name" value="LRR_TYP"/>
    <property type="match status" value="7"/>
</dbReference>
<comment type="catalytic activity">
    <reaction evidence="23">
        <text>L-seryl-[protein] + ATP = O-phospho-L-seryl-[protein] + ADP + H(+)</text>
        <dbReference type="Rhea" id="RHEA:17989"/>
        <dbReference type="Rhea" id="RHEA-COMP:9863"/>
        <dbReference type="Rhea" id="RHEA-COMP:11604"/>
        <dbReference type="ChEBI" id="CHEBI:15378"/>
        <dbReference type="ChEBI" id="CHEBI:29999"/>
        <dbReference type="ChEBI" id="CHEBI:30616"/>
        <dbReference type="ChEBI" id="CHEBI:83421"/>
        <dbReference type="ChEBI" id="CHEBI:456216"/>
        <dbReference type="EC" id="2.7.11.1"/>
    </reaction>
    <physiologicalReaction direction="left-to-right" evidence="23">
        <dbReference type="Rhea" id="RHEA:17990"/>
    </physiologicalReaction>
</comment>
<dbReference type="Gene3D" id="3.30.200.20">
    <property type="entry name" value="Phosphorylase Kinase, domain 1"/>
    <property type="match status" value="1"/>
</dbReference>
<dbReference type="EC" id="2.7.11.1" evidence="4"/>
<keyword evidence="11 24" id="KW-0812">Transmembrane</keyword>
<dbReference type="SUPFAM" id="SSF52047">
    <property type="entry name" value="RNI-like"/>
    <property type="match status" value="2"/>
</dbReference>
<evidence type="ECO:0000256" key="3">
    <source>
        <dbReference type="ARBA" id="ARBA00009592"/>
    </source>
</evidence>
<evidence type="ECO:0000256" key="8">
    <source>
        <dbReference type="ARBA" id="ARBA00022604"/>
    </source>
</evidence>
<dbReference type="SUPFAM" id="SSF56112">
    <property type="entry name" value="Protein kinase-like (PK-like)"/>
    <property type="match status" value="1"/>
</dbReference>
<gene>
    <name evidence="27" type="ORF">DVH24_013013</name>
</gene>
<evidence type="ECO:0000256" key="16">
    <source>
        <dbReference type="ARBA" id="ARBA00022782"/>
    </source>
</evidence>
<keyword evidence="8" id="KW-0341">Growth regulation</keyword>
<dbReference type="FunFam" id="3.80.10.10:FF:000108">
    <property type="entry name" value="Leucine-rich repeat receptor-like serine/threonine-protein kinase BAM3"/>
    <property type="match status" value="1"/>
</dbReference>
<proteinExistence type="inferred from homology"/>
<dbReference type="InterPro" id="IPR032675">
    <property type="entry name" value="LRR_dom_sf"/>
</dbReference>
<keyword evidence="20" id="KW-0675">Receptor</keyword>
<dbReference type="PANTHER" id="PTHR48053">
    <property type="entry name" value="LEUCINE RICH REPEAT FAMILY PROTEIN, EXPRESSED"/>
    <property type="match status" value="1"/>
</dbReference>
<dbReference type="Pfam" id="PF00560">
    <property type="entry name" value="LRR_1"/>
    <property type="match status" value="8"/>
</dbReference>
<dbReference type="Gene3D" id="3.80.10.10">
    <property type="entry name" value="Ribonuclease Inhibitor"/>
    <property type="match status" value="4"/>
</dbReference>
<accession>A0A498HRC1</accession>
<evidence type="ECO:0000256" key="18">
    <source>
        <dbReference type="ARBA" id="ARBA00022989"/>
    </source>
</evidence>
<dbReference type="GO" id="GO:0005886">
    <property type="term" value="C:plasma membrane"/>
    <property type="evidence" value="ECO:0007669"/>
    <property type="project" value="UniProtKB-SubCell"/>
</dbReference>
<evidence type="ECO:0000256" key="22">
    <source>
        <dbReference type="ARBA" id="ARBA00048659"/>
    </source>
</evidence>
<keyword evidence="14" id="KW-0547">Nucleotide-binding</keyword>
<dbReference type="GO" id="GO:0050793">
    <property type="term" value="P:regulation of developmental process"/>
    <property type="evidence" value="ECO:0007669"/>
    <property type="project" value="UniProtKB-ARBA"/>
</dbReference>
<dbReference type="Gene3D" id="1.10.510.10">
    <property type="entry name" value="Transferase(Phosphotransferase) domain 1"/>
    <property type="match status" value="1"/>
</dbReference>
<evidence type="ECO:0000256" key="4">
    <source>
        <dbReference type="ARBA" id="ARBA00012513"/>
    </source>
</evidence>
<feature type="transmembrane region" description="Helical" evidence="24">
    <location>
        <begin position="632"/>
        <end position="651"/>
    </location>
</feature>
<evidence type="ECO:0000256" key="6">
    <source>
        <dbReference type="ARBA" id="ARBA00022475"/>
    </source>
</evidence>
<sequence length="1063" mass="116558">MVTSSPRRILPLCFVVLLLCSAPCGGHRDLDALLKLKAAMVGPKGSGLEDWNSSSSHCFFSGVLCDRDSRVVSLNVSNIPLFGTIPAAIGLLDKLVNLEITDDNLTGRLPAEMANLTSLKHLNISNNAFSGSFPGEIVLGMTDLEVLDAYNNNFNGTLPIQLVSLKNIKHLHLGGNYITGEIPEDYSEIQSLEYLGLNGNLLTGKLPASLSRLKNLREMYVGYYNSYDGGIPPELGSLSSLQVLDMSSCNLVGPIPTTLSLLKHLHSLFLQVNRLSGSIPPQLSALNMLMSLDLSINELTGEIPESFSELKNLTLVNLYKNNLYGPIPKFVGDFPHLEVLQIWENNFTFELPENLGRNGRLKDLDVTGNHLTGLIPRDLCKGGNLKTAILMENHFFGPIPEELGLCNSLVKIRMMKNTLTGTIPAGIFSLPNLIMIELNDNFLSGELPQQISGGNIGILTLSGNHISGKIPPAIGNLKSLQTLSLEMNRFSGEIPTEIFYLKLLSKINISANNLSSDISESISRCSSLTSVDLSGNNLVGEIPRGIAKLKVLSILNFSRNQLTGEIPAEMRSMTSLTTLDLSNNNFVGRLPTGGQFLVFNDTSFAGNPYLCSPRRVQCPSFHSRKPFATSKIALIVIGLCTILLFLFITAYRMSKSEIQKSLVWRLTAFQRLDFGAEDVLECLKEENIIGKGGAGIVYRGSMPDGVDVAIKRLVGRGTGRNDHGFSAEIKTLGRIRHRNIVRLLGYVSNKDTNLLLYEYMPNGSLGELLHGPKGGHLQWERRYRIAVEAAKGLCYLHHDCSPLIIHRDVKSNNILLDSDLEAHVADFGLAKFLQDAGASECMSSVAGSYGYIAPEYAYTLKVDEKSDVYSFGVVLLELIAGRKPVGEFGDGVDIVRWVRKTTSELSQPSDAASVLAVVDHRLSGYPLAGVVHLFKIAMMSVEDESSARPTMREVDISAVAVEDEIQKPLTYQPARFIELSNINIAEENIVSTKEREVIEVPDGEPRNSGVLEAKDEIKKPQVKLLAFSLIVSSLLSLKIVYMLELPFYHTRKIRDNLSPDCTD</sequence>
<dbReference type="SMART" id="SM00220">
    <property type="entry name" value="S_TKc"/>
    <property type="match status" value="1"/>
</dbReference>
<keyword evidence="12 25" id="KW-0732">Signal</keyword>
<dbReference type="GO" id="GO:0004674">
    <property type="term" value="F:protein serine/threonine kinase activity"/>
    <property type="evidence" value="ECO:0007669"/>
    <property type="project" value="UniProtKB-KW"/>
</dbReference>
<dbReference type="FunFam" id="3.80.10.10:FF:000275">
    <property type="entry name" value="Leucine-rich repeat receptor-like protein kinase"/>
    <property type="match status" value="1"/>
</dbReference>
<dbReference type="InterPro" id="IPR001245">
    <property type="entry name" value="Ser-Thr/Tyr_kinase_cat_dom"/>
</dbReference>
<feature type="domain" description="Protein kinase" evidence="26">
    <location>
        <begin position="683"/>
        <end position="970"/>
    </location>
</feature>
<evidence type="ECO:0000313" key="28">
    <source>
        <dbReference type="Proteomes" id="UP000290289"/>
    </source>
</evidence>
<evidence type="ECO:0000256" key="10">
    <source>
        <dbReference type="ARBA" id="ARBA00022679"/>
    </source>
</evidence>
<evidence type="ECO:0000256" key="12">
    <source>
        <dbReference type="ARBA" id="ARBA00022729"/>
    </source>
</evidence>
<evidence type="ECO:0000256" key="13">
    <source>
        <dbReference type="ARBA" id="ARBA00022737"/>
    </source>
</evidence>
<feature type="transmembrane region" description="Helical" evidence="24">
    <location>
        <begin position="1024"/>
        <end position="1043"/>
    </location>
</feature>